<dbReference type="AlphaFoldDB" id="A0A086JI00"/>
<dbReference type="VEuPathDB" id="ToxoDB:TGDOM2_236880"/>
<reference evidence="1 2" key="1">
    <citation type="submission" date="2014-02" db="EMBL/GenBank/DDBJ databases">
        <authorList>
            <person name="Sibley D."/>
            <person name="Venepally P."/>
            <person name="Karamycheva S."/>
            <person name="Hadjithomas M."/>
            <person name="Khan A."/>
            <person name="Brunk B."/>
            <person name="Roos D."/>
            <person name="Caler E."/>
            <person name="Lorenzi H."/>
        </authorList>
    </citation>
    <scope>NUCLEOTIDE SEQUENCE [LARGE SCALE GENOMIC DNA]</scope>
    <source>
        <strain evidence="1 2">GAB2-2007-GAL-DOM2</strain>
    </source>
</reference>
<name>A0A086JI00_TOXGO</name>
<protein>
    <submittedName>
        <fullName evidence="1">Uncharacterized protein</fullName>
    </submittedName>
</protein>
<proteinExistence type="predicted"/>
<organism evidence="1 2">
    <name type="scientific">Toxoplasma gondii GAB2-2007-GAL-DOM2</name>
    <dbReference type="NCBI Taxonomy" id="1130820"/>
    <lineage>
        <taxon>Eukaryota</taxon>
        <taxon>Sar</taxon>
        <taxon>Alveolata</taxon>
        <taxon>Apicomplexa</taxon>
        <taxon>Conoidasida</taxon>
        <taxon>Coccidia</taxon>
        <taxon>Eucoccidiorida</taxon>
        <taxon>Eimeriorina</taxon>
        <taxon>Sarcocystidae</taxon>
        <taxon>Toxoplasma</taxon>
    </lineage>
</organism>
<dbReference type="EMBL" id="AHZU02001492">
    <property type="protein sequence ID" value="KFG31768.1"/>
    <property type="molecule type" value="Genomic_DNA"/>
</dbReference>
<dbReference type="Proteomes" id="UP000028837">
    <property type="component" value="Unassembled WGS sequence"/>
</dbReference>
<accession>A0A086JI00</accession>
<gene>
    <name evidence="1" type="ORF">TGDOM2_236880</name>
</gene>
<sequence>MPRYIRCSASGLSPLESGYPVVPSVTLQLDNKVVLCSLKRWSLSSVLLTREVSCLTPVLPDGYSCKDLRAYLSCESHWNTSQRYLGFVFTEKIHRKRCRSQCLHNASCRGVNPIARNCDYDRLMQTSCTRYRPLVTEGDDRASGLKCAGVLSVSLWRRVAQLFSRKDVATPSTTVHFVRVASGCLQRCTGLATRQDETDVAWQQQIVKETWLGNISR</sequence>
<evidence type="ECO:0000313" key="1">
    <source>
        <dbReference type="EMBL" id="KFG31768.1"/>
    </source>
</evidence>
<comment type="caution">
    <text evidence="1">The sequence shown here is derived from an EMBL/GenBank/DDBJ whole genome shotgun (WGS) entry which is preliminary data.</text>
</comment>
<evidence type="ECO:0000313" key="2">
    <source>
        <dbReference type="Proteomes" id="UP000028837"/>
    </source>
</evidence>